<dbReference type="KEGG" id="adl:AURDEDRAFT_172840"/>
<accession>J0DBM1</accession>
<name>J0DBM1_AURST</name>
<dbReference type="AlphaFoldDB" id="J0DBM1"/>
<reference evidence="2" key="1">
    <citation type="journal article" date="2012" name="Science">
        <title>The Paleozoic origin of enzymatic lignin decomposition reconstructed from 31 fungal genomes.</title>
        <authorList>
            <person name="Floudas D."/>
            <person name="Binder M."/>
            <person name="Riley R."/>
            <person name="Barry K."/>
            <person name="Blanchette R.A."/>
            <person name="Henrissat B."/>
            <person name="Martinez A.T."/>
            <person name="Otillar R."/>
            <person name="Spatafora J.W."/>
            <person name="Yadav J.S."/>
            <person name="Aerts A."/>
            <person name="Benoit I."/>
            <person name="Boyd A."/>
            <person name="Carlson A."/>
            <person name="Copeland A."/>
            <person name="Coutinho P.M."/>
            <person name="de Vries R.P."/>
            <person name="Ferreira P."/>
            <person name="Findley K."/>
            <person name="Foster B."/>
            <person name="Gaskell J."/>
            <person name="Glotzer D."/>
            <person name="Gorecki P."/>
            <person name="Heitman J."/>
            <person name="Hesse C."/>
            <person name="Hori C."/>
            <person name="Igarashi K."/>
            <person name="Jurgens J.A."/>
            <person name="Kallen N."/>
            <person name="Kersten P."/>
            <person name="Kohler A."/>
            <person name="Kuees U."/>
            <person name="Kumar T.K.A."/>
            <person name="Kuo A."/>
            <person name="LaButti K."/>
            <person name="Larrondo L.F."/>
            <person name="Lindquist E."/>
            <person name="Ling A."/>
            <person name="Lombard V."/>
            <person name="Lucas S."/>
            <person name="Lundell T."/>
            <person name="Martin R."/>
            <person name="McLaughlin D.J."/>
            <person name="Morgenstern I."/>
            <person name="Morin E."/>
            <person name="Murat C."/>
            <person name="Nagy L.G."/>
            <person name="Nolan M."/>
            <person name="Ohm R.A."/>
            <person name="Patyshakuliyeva A."/>
            <person name="Rokas A."/>
            <person name="Ruiz-Duenas F.J."/>
            <person name="Sabat G."/>
            <person name="Salamov A."/>
            <person name="Samejima M."/>
            <person name="Schmutz J."/>
            <person name="Slot J.C."/>
            <person name="St John F."/>
            <person name="Stenlid J."/>
            <person name="Sun H."/>
            <person name="Sun S."/>
            <person name="Syed K."/>
            <person name="Tsang A."/>
            <person name="Wiebenga A."/>
            <person name="Young D."/>
            <person name="Pisabarro A."/>
            <person name="Eastwood D.C."/>
            <person name="Martin F."/>
            <person name="Cullen D."/>
            <person name="Grigoriev I.V."/>
            <person name="Hibbett D.S."/>
        </authorList>
    </citation>
    <scope>NUCLEOTIDE SEQUENCE [LARGE SCALE GENOMIC DNA]</scope>
    <source>
        <strain evidence="2">TFB10046</strain>
    </source>
</reference>
<evidence type="ECO:0000313" key="2">
    <source>
        <dbReference type="Proteomes" id="UP000006514"/>
    </source>
</evidence>
<organism evidence="1 2">
    <name type="scientific">Auricularia subglabra (strain TFB-10046 / SS5)</name>
    <name type="common">White-rot fungus</name>
    <name type="synonym">Auricularia delicata (strain TFB10046)</name>
    <dbReference type="NCBI Taxonomy" id="717982"/>
    <lineage>
        <taxon>Eukaryota</taxon>
        <taxon>Fungi</taxon>
        <taxon>Dikarya</taxon>
        <taxon>Basidiomycota</taxon>
        <taxon>Agaricomycotina</taxon>
        <taxon>Agaricomycetes</taxon>
        <taxon>Auriculariales</taxon>
        <taxon>Auriculariaceae</taxon>
        <taxon>Auricularia</taxon>
    </lineage>
</organism>
<keyword evidence="2" id="KW-1185">Reference proteome</keyword>
<evidence type="ECO:0000313" key="1">
    <source>
        <dbReference type="EMBL" id="EJD38078.1"/>
    </source>
</evidence>
<dbReference type="EMBL" id="JH687830">
    <property type="protein sequence ID" value="EJD38078.1"/>
    <property type="molecule type" value="Genomic_DNA"/>
</dbReference>
<dbReference type="InParanoid" id="J0DBM1"/>
<sequence length="202" mass="22341">MVSNHLAPDELALHRPLLLKMPLKSHLDTQIRPGPSARVLLGISNASERDTLEVGLPMPPASQRNAWHLRNTVALLVEKVETEGDWGMLRQAGRRFLFAPAPLLSFSPKRRQRADADRQVAHLSVQVSQARIRLTQRICHATPPSIPTQGSHEPRMAQPAAELACEKVGVADRERAMDGLHAEMACLRSLFESQSNFSGMPT</sequence>
<gene>
    <name evidence="1" type="ORF">AURDEDRAFT_172840</name>
</gene>
<protein>
    <submittedName>
        <fullName evidence="1">Uncharacterized protein</fullName>
    </submittedName>
</protein>
<proteinExistence type="predicted"/>
<dbReference type="Proteomes" id="UP000006514">
    <property type="component" value="Unassembled WGS sequence"/>
</dbReference>